<dbReference type="Proteomes" id="UP000471381">
    <property type="component" value="Unassembled WGS sequence"/>
</dbReference>
<keyword evidence="1" id="KW-0472">Membrane</keyword>
<name>A0A6N9TM90_9ALTE</name>
<feature type="transmembrane region" description="Helical" evidence="1">
    <location>
        <begin position="117"/>
        <end position="137"/>
    </location>
</feature>
<protein>
    <submittedName>
        <fullName evidence="2">Uncharacterized protein</fullName>
    </submittedName>
</protein>
<dbReference type="EMBL" id="JAAAWO010000006">
    <property type="protein sequence ID" value="NDW15788.1"/>
    <property type="molecule type" value="Genomic_DNA"/>
</dbReference>
<keyword evidence="3" id="KW-1185">Reference proteome</keyword>
<sequence length="165" mass="18692">MLKLISLIGLLFSGGFAFKYGDSVSASNQLEIYKMLVTVAALVFAVMGAWLSLLKVELESQAKNAKSVEDAAAAVKKSREFIEPMTYSAMIIVASLFFTFCYYVMKDFQLESATAKYLRQFSFMFVTILTYSQLWTLMKVMFSGVDYTLSLSRISKERISELKRH</sequence>
<feature type="transmembrane region" description="Helical" evidence="1">
    <location>
        <begin position="86"/>
        <end position="105"/>
    </location>
</feature>
<dbReference type="AlphaFoldDB" id="A0A6N9TM90"/>
<keyword evidence="1" id="KW-0812">Transmembrane</keyword>
<organism evidence="2 3">
    <name type="scientific">Alteromonas genovensis</name>
    <dbReference type="NCBI Taxonomy" id="471225"/>
    <lineage>
        <taxon>Bacteria</taxon>
        <taxon>Pseudomonadati</taxon>
        <taxon>Pseudomonadota</taxon>
        <taxon>Gammaproteobacteria</taxon>
        <taxon>Alteromonadales</taxon>
        <taxon>Alteromonadaceae</taxon>
        <taxon>Alteromonas/Salinimonas group</taxon>
        <taxon>Alteromonas</taxon>
    </lineage>
</organism>
<evidence type="ECO:0000313" key="2">
    <source>
        <dbReference type="EMBL" id="NDW15788.1"/>
    </source>
</evidence>
<proteinExistence type="predicted"/>
<accession>A0A6N9TM90</accession>
<feature type="transmembrane region" description="Helical" evidence="1">
    <location>
        <begin position="33"/>
        <end position="54"/>
    </location>
</feature>
<comment type="caution">
    <text evidence="2">The sequence shown here is derived from an EMBL/GenBank/DDBJ whole genome shotgun (WGS) entry which is preliminary data.</text>
</comment>
<evidence type="ECO:0000313" key="3">
    <source>
        <dbReference type="Proteomes" id="UP000471381"/>
    </source>
</evidence>
<reference evidence="2 3" key="1">
    <citation type="submission" date="2020-01" db="EMBL/GenBank/DDBJ databases">
        <title>Genomes of bacteria type strains.</title>
        <authorList>
            <person name="Chen J."/>
            <person name="Zhu S."/>
            <person name="Yang J."/>
        </authorList>
    </citation>
    <scope>NUCLEOTIDE SEQUENCE [LARGE SCALE GENOMIC DNA]</scope>
    <source>
        <strain evidence="2 3">LMG 24078</strain>
    </source>
</reference>
<keyword evidence="1" id="KW-1133">Transmembrane helix</keyword>
<dbReference type="RefSeq" id="WP_163106508.1">
    <property type="nucleotide sequence ID" value="NZ_JAAAWO010000006.1"/>
</dbReference>
<gene>
    <name evidence="2" type="ORF">GTQ48_09690</name>
</gene>
<evidence type="ECO:0000256" key="1">
    <source>
        <dbReference type="SAM" id="Phobius"/>
    </source>
</evidence>